<dbReference type="AlphaFoldDB" id="A0A0C9XUW5"/>
<feature type="region of interest" description="Disordered" evidence="1">
    <location>
        <begin position="48"/>
        <end position="88"/>
    </location>
</feature>
<proteinExistence type="predicted"/>
<evidence type="ECO:0000313" key="3">
    <source>
        <dbReference type="Proteomes" id="UP000054477"/>
    </source>
</evidence>
<sequence>TRGERDLNLPYGVEPSATKFHCPSNNADMLDTNDAVVSAVVIQEVGMPADKPEAINTGTDDGNGHETHGSAMDINIPAASANSDLKSL</sequence>
<keyword evidence="3" id="KW-1185">Reference proteome</keyword>
<feature type="non-terminal residue" evidence="2">
    <location>
        <position position="88"/>
    </location>
</feature>
<evidence type="ECO:0000256" key="1">
    <source>
        <dbReference type="SAM" id="MobiDB-lite"/>
    </source>
</evidence>
<protein>
    <submittedName>
        <fullName evidence="2">Uncharacterized protein</fullName>
    </submittedName>
</protein>
<reference evidence="3" key="2">
    <citation type="submission" date="2015-01" db="EMBL/GenBank/DDBJ databases">
        <title>Evolutionary Origins and Diversification of the Mycorrhizal Mutualists.</title>
        <authorList>
            <consortium name="DOE Joint Genome Institute"/>
            <consortium name="Mycorrhizal Genomics Consortium"/>
            <person name="Kohler A."/>
            <person name="Kuo A."/>
            <person name="Nagy L.G."/>
            <person name="Floudas D."/>
            <person name="Copeland A."/>
            <person name="Barry K.W."/>
            <person name="Cichocki N."/>
            <person name="Veneault-Fourrey C."/>
            <person name="LaButti K."/>
            <person name="Lindquist E.A."/>
            <person name="Lipzen A."/>
            <person name="Lundell T."/>
            <person name="Morin E."/>
            <person name="Murat C."/>
            <person name="Riley R."/>
            <person name="Ohm R."/>
            <person name="Sun H."/>
            <person name="Tunlid A."/>
            <person name="Henrissat B."/>
            <person name="Grigoriev I.V."/>
            <person name="Hibbett D.S."/>
            <person name="Martin F."/>
        </authorList>
    </citation>
    <scope>NUCLEOTIDE SEQUENCE [LARGE SCALE GENOMIC DNA]</scope>
    <source>
        <strain evidence="3">LaAM-08-1</strain>
    </source>
</reference>
<dbReference type="HOGENOM" id="CLU_2474952_0_0_1"/>
<dbReference type="EMBL" id="KN838641">
    <property type="protein sequence ID" value="KIJ99742.1"/>
    <property type="molecule type" value="Genomic_DNA"/>
</dbReference>
<accession>A0A0C9XUW5</accession>
<evidence type="ECO:0000313" key="2">
    <source>
        <dbReference type="EMBL" id="KIJ99742.1"/>
    </source>
</evidence>
<dbReference type="OrthoDB" id="3087707at2759"/>
<name>A0A0C9XUW5_9AGAR</name>
<dbReference type="Proteomes" id="UP000054477">
    <property type="component" value="Unassembled WGS sequence"/>
</dbReference>
<organism evidence="2 3">
    <name type="scientific">Laccaria amethystina LaAM-08-1</name>
    <dbReference type="NCBI Taxonomy" id="1095629"/>
    <lineage>
        <taxon>Eukaryota</taxon>
        <taxon>Fungi</taxon>
        <taxon>Dikarya</taxon>
        <taxon>Basidiomycota</taxon>
        <taxon>Agaricomycotina</taxon>
        <taxon>Agaricomycetes</taxon>
        <taxon>Agaricomycetidae</taxon>
        <taxon>Agaricales</taxon>
        <taxon>Agaricineae</taxon>
        <taxon>Hydnangiaceae</taxon>
        <taxon>Laccaria</taxon>
    </lineage>
</organism>
<reference evidence="2 3" key="1">
    <citation type="submission" date="2014-04" db="EMBL/GenBank/DDBJ databases">
        <authorList>
            <consortium name="DOE Joint Genome Institute"/>
            <person name="Kuo A."/>
            <person name="Kohler A."/>
            <person name="Nagy L.G."/>
            <person name="Floudas D."/>
            <person name="Copeland A."/>
            <person name="Barry K.W."/>
            <person name="Cichocki N."/>
            <person name="Veneault-Fourrey C."/>
            <person name="LaButti K."/>
            <person name="Lindquist E.A."/>
            <person name="Lipzen A."/>
            <person name="Lundell T."/>
            <person name="Morin E."/>
            <person name="Murat C."/>
            <person name="Sun H."/>
            <person name="Tunlid A."/>
            <person name="Henrissat B."/>
            <person name="Grigoriev I.V."/>
            <person name="Hibbett D.S."/>
            <person name="Martin F."/>
            <person name="Nordberg H.P."/>
            <person name="Cantor M.N."/>
            <person name="Hua S.X."/>
        </authorList>
    </citation>
    <scope>NUCLEOTIDE SEQUENCE [LARGE SCALE GENOMIC DNA]</scope>
    <source>
        <strain evidence="2 3">LaAM-08-1</strain>
    </source>
</reference>
<gene>
    <name evidence="2" type="ORF">K443DRAFT_101705</name>
</gene>